<evidence type="ECO:0000313" key="2">
    <source>
        <dbReference type="EMBL" id="GEU86187.1"/>
    </source>
</evidence>
<proteinExistence type="predicted"/>
<sequence>MDDFDKIVHDAWREVPTYSNNAMANLMQKLKFTKNKIRSWNRTRQSITNRKRTLQQELGKLDMTIDNGKATEEDLLHRMEICNSIQDLDKLHIMKVAQKAKVKWAVERDENSEFYHGILNKKRNQLAIRGPSQERPILNMEFPNQLNPSQVLDLEAEVSIEEIKKVVWDCGTDKAPRPDGVTFGFYKRFWGLIESDVVAAVKWCGWIYKCLRTSRGSVLVNGSSTEEFQLFKCLKQGDPLAPFLFILVMESFHISFRVCFKWNSNNIDTIIHVLKCFHLASGLNINLGKSKLMGIAVNDVYVHQAVNKIGCGVLHTPFTYLGSKVGGNMSRNNVWDDIVDKLVVRLSKWKMKTLSIGGRLTLLKMVLGAMSIYHMSIFKVPLKVLHPLKEKGGIGVSSLYALNRALLFKWVWRFKTQKDLLWTRVIKAIHGDKGRIGVGSKVNHKSIWCDIVREVHAVKMQGFDILNYMQKKIGSEKDTFFWDDVWLGDTPLKYRFPRVYSLEVNKHVDVASKMSQVNLSASLRCCSRGGAEQSQMGELIALLNDVVLGVMDDRWCWVWMAWDCQFRLSFVRCVELRLNRPRIFSLAALLGDMAQQHQDAFQVKEVARRGLFCFLVASMGVSEQADLCYSVPIVSLCLSLCELLPFASCACVFVSLALLETKWKGSSNREANGCKPWYSDSPTARNGVGVILNECLKDKVAHVNRCSDKIISLMFVIDGDTEQRRRDTQVSMEASEALAACDADSMWNTFSSIIKDVAKDTPGVAIGKSNTHAAQRKSWWLCEEVQSIVTVKQAWFRELLSCQEGNEEEWLGALERYKEAKRQAKKP</sequence>
<dbReference type="EMBL" id="BKCJ010009269">
    <property type="protein sequence ID" value="GEU86187.1"/>
    <property type="molecule type" value="Genomic_DNA"/>
</dbReference>
<organism evidence="2">
    <name type="scientific">Tanacetum cinerariifolium</name>
    <name type="common">Dalmatian daisy</name>
    <name type="synonym">Chrysanthemum cinerariifolium</name>
    <dbReference type="NCBI Taxonomy" id="118510"/>
    <lineage>
        <taxon>Eukaryota</taxon>
        <taxon>Viridiplantae</taxon>
        <taxon>Streptophyta</taxon>
        <taxon>Embryophyta</taxon>
        <taxon>Tracheophyta</taxon>
        <taxon>Spermatophyta</taxon>
        <taxon>Magnoliopsida</taxon>
        <taxon>eudicotyledons</taxon>
        <taxon>Gunneridae</taxon>
        <taxon>Pentapetalae</taxon>
        <taxon>asterids</taxon>
        <taxon>campanulids</taxon>
        <taxon>Asterales</taxon>
        <taxon>Asteraceae</taxon>
        <taxon>Asteroideae</taxon>
        <taxon>Anthemideae</taxon>
        <taxon>Anthemidinae</taxon>
        <taxon>Tanacetum</taxon>
    </lineage>
</organism>
<keyword evidence="2" id="KW-0548">Nucleotidyltransferase</keyword>
<gene>
    <name evidence="2" type="ORF">Tci_058165</name>
</gene>
<protein>
    <submittedName>
        <fullName evidence="2">RNA-directed DNA polymerase, eukaryota, reverse transcriptase zinc-binding domain protein</fullName>
    </submittedName>
</protein>
<keyword evidence="2" id="KW-0808">Transferase</keyword>
<dbReference type="GO" id="GO:0003964">
    <property type="term" value="F:RNA-directed DNA polymerase activity"/>
    <property type="evidence" value="ECO:0007669"/>
    <property type="project" value="UniProtKB-KW"/>
</dbReference>
<comment type="caution">
    <text evidence="2">The sequence shown here is derived from an EMBL/GenBank/DDBJ whole genome shotgun (WGS) entry which is preliminary data.</text>
</comment>
<dbReference type="AlphaFoldDB" id="A0A6L2NKN9"/>
<name>A0A6L2NKN9_TANCI</name>
<feature type="coiled-coil region" evidence="1">
    <location>
        <begin position="23"/>
        <end position="57"/>
    </location>
</feature>
<evidence type="ECO:0000256" key="1">
    <source>
        <dbReference type="SAM" id="Coils"/>
    </source>
</evidence>
<accession>A0A6L2NKN9</accession>
<keyword evidence="2" id="KW-0695">RNA-directed DNA polymerase</keyword>
<dbReference type="PANTHER" id="PTHR33116:SF81">
    <property type="entry name" value="RNA-DIRECTED DNA POLYMERASE"/>
    <property type="match status" value="1"/>
</dbReference>
<keyword evidence="1" id="KW-0175">Coiled coil</keyword>
<reference evidence="2" key="1">
    <citation type="journal article" date="2019" name="Sci. Rep.">
        <title>Draft genome of Tanacetum cinerariifolium, the natural source of mosquito coil.</title>
        <authorList>
            <person name="Yamashiro T."/>
            <person name="Shiraishi A."/>
            <person name="Satake H."/>
            <person name="Nakayama K."/>
        </authorList>
    </citation>
    <scope>NUCLEOTIDE SEQUENCE</scope>
</reference>
<dbReference type="PANTHER" id="PTHR33116">
    <property type="entry name" value="REVERSE TRANSCRIPTASE ZINC-BINDING DOMAIN-CONTAINING PROTEIN-RELATED-RELATED"/>
    <property type="match status" value="1"/>
</dbReference>